<dbReference type="GO" id="GO:0003677">
    <property type="term" value="F:DNA binding"/>
    <property type="evidence" value="ECO:0007669"/>
    <property type="project" value="UniProtKB-KW"/>
</dbReference>
<comment type="caution">
    <text evidence="1">The sequence shown here is derived from an EMBL/GenBank/DDBJ whole genome shotgun (WGS) entry which is preliminary data.</text>
</comment>
<protein>
    <submittedName>
        <fullName evidence="1">DNA-binding transcriptional ArsR family regulator</fullName>
    </submittedName>
</protein>
<gene>
    <name evidence="1" type="ORF">HNR42_000365</name>
</gene>
<sequence>MAHHDTPNRSLDPAALEPALLEALRVGKALDAAYLADYTGYPLAQVRAALEALCERGEVRLRQIGLLDRRGRNRRVYELAHPSPAPSATGELTELAQRIHRYLLERPDTAWHLALALRLSIREVGLALASLEAHRLLSRRRVGKTVLYLGQPAPQRL</sequence>
<keyword evidence="1" id="KW-0238">DNA-binding</keyword>
<accession>A0A841HVU2</accession>
<reference evidence="1 2" key="1">
    <citation type="submission" date="2020-08" db="EMBL/GenBank/DDBJ databases">
        <title>Genomic Encyclopedia of Type Strains, Phase IV (KMG-IV): sequencing the most valuable type-strain genomes for metagenomic binning, comparative biology and taxonomic classification.</title>
        <authorList>
            <person name="Goeker M."/>
        </authorList>
    </citation>
    <scope>NUCLEOTIDE SEQUENCE [LARGE SCALE GENOMIC DNA]</scope>
    <source>
        <strain evidence="1 2">DSM 21458</strain>
    </source>
</reference>
<dbReference type="AlphaFoldDB" id="A0A841HVU2"/>
<evidence type="ECO:0000313" key="1">
    <source>
        <dbReference type="EMBL" id="MBB6096953.1"/>
    </source>
</evidence>
<name>A0A841HVU2_9DEIO</name>
<dbReference type="Proteomes" id="UP000569951">
    <property type="component" value="Unassembled WGS sequence"/>
</dbReference>
<dbReference type="EMBL" id="JACHHG010000001">
    <property type="protein sequence ID" value="MBB6096953.1"/>
    <property type="molecule type" value="Genomic_DNA"/>
</dbReference>
<organism evidence="1 2">
    <name type="scientific">Deinobacterium chartae</name>
    <dbReference type="NCBI Taxonomy" id="521158"/>
    <lineage>
        <taxon>Bacteria</taxon>
        <taxon>Thermotogati</taxon>
        <taxon>Deinococcota</taxon>
        <taxon>Deinococci</taxon>
        <taxon>Deinococcales</taxon>
        <taxon>Deinococcaceae</taxon>
        <taxon>Deinobacterium</taxon>
    </lineage>
</organism>
<keyword evidence="2" id="KW-1185">Reference proteome</keyword>
<dbReference type="RefSeq" id="WP_183983880.1">
    <property type="nucleotide sequence ID" value="NZ_JACHHG010000001.1"/>
</dbReference>
<proteinExistence type="predicted"/>
<evidence type="ECO:0000313" key="2">
    <source>
        <dbReference type="Proteomes" id="UP000569951"/>
    </source>
</evidence>